<evidence type="ECO:0000313" key="2">
    <source>
        <dbReference type="EMBL" id="KHK98924.1"/>
    </source>
</evidence>
<dbReference type="SUPFAM" id="SSF55729">
    <property type="entry name" value="Acyl-CoA N-acyltransferases (Nat)"/>
    <property type="match status" value="1"/>
</dbReference>
<comment type="caution">
    <text evidence="2">The sequence shown here is derived from an EMBL/GenBank/DDBJ whole genome shotgun (WGS) entry which is preliminary data.</text>
</comment>
<dbReference type="GO" id="GO:0016747">
    <property type="term" value="F:acyltransferase activity, transferring groups other than amino-acyl groups"/>
    <property type="evidence" value="ECO:0007669"/>
    <property type="project" value="InterPro"/>
</dbReference>
<evidence type="ECO:0000259" key="1">
    <source>
        <dbReference type="PROSITE" id="PS51186"/>
    </source>
</evidence>
<evidence type="ECO:0000313" key="3">
    <source>
        <dbReference type="Proteomes" id="UP000031030"/>
    </source>
</evidence>
<dbReference type="Proteomes" id="UP000031030">
    <property type="component" value="Unassembled WGS sequence"/>
</dbReference>
<dbReference type="CDD" id="cd04301">
    <property type="entry name" value="NAT_SF"/>
    <property type="match status" value="1"/>
</dbReference>
<dbReference type="InterPro" id="IPR016181">
    <property type="entry name" value="Acyl_CoA_acyltransferase"/>
</dbReference>
<dbReference type="RefSeq" id="WP_039397914.1">
    <property type="nucleotide sequence ID" value="NZ_JTDK01000006.1"/>
</dbReference>
<dbReference type="AlphaFoldDB" id="A0A0B2A5Z6"/>
<keyword evidence="2" id="KW-0808">Transferase</keyword>
<dbReference type="STRING" id="1348253.LK09_08755"/>
<keyword evidence="3" id="KW-1185">Reference proteome</keyword>
<dbReference type="PANTHER" id="PTHR13170">
    <property type="entry name" value="O-GLCNACASE"/>
    <property type="match status" value="1"/>
</dbReference>
<reference evidence="2 3" key="1">
    <citation type="submission" date="2014-11" db="EMBL/GenBank/DDBJ databases">
        <title>Genome sequence of Microbacterium mangrovi MUSC 115(T).</title>
        <authorList>
            <person name="Lee L.-H."/>
        </authorList>
    </citation>
    <scope>NUCLEOTIDE SEQUENCE [LARGE SCALE GENOMIC DNA]</scope>
    <source>
        <strain evidence="2 3">MUSC 115</strain>
    </source>
</reference>
<dbReference type="InterPro" id="IPR051822">
    <property type="entry name" value="Glycosyl_Hydrolase_84"/>
</dbReference>
<dbReference type="Pfam" id="PF00583">
    <property type="entry name" value="Acetyltransf_1"/>
    <property type="match status" value="1"/>
</dbReference>
<name>A0A0B2A5Z6_9MICO</name>
<feature type="domain" description="N-acetyltransferase" evidence="1">
    <location>
        <begin position="65"/>
        <end position="204"/>
    </location>
</feature>
<dbReference type="PANTHER" id="PTHR13170:SF16">
    <property type="entry name" value="PROTEIN O-GLCNACASE"/>
    <property type="match status" value="1"/>
</dbReference>
<organism evidence="2 3">
    <name type="scientific">Microbacterium mangrovi</name>
    <dbReference type="NCBI Taxonomy" id="1348253"/>
    <lineage>
        <taxon>Bacteria</taxon>
        <taxon>Bacillati</taxon>
        <taxon>Actinomycetota</taxon>
        <taxon>Actinomycetes</taxon>
        <taxon>Micrococcales</taxon>
        <taxon>Microbacteriaceae</taxon>
        <taxon>Microbacterium</taxon>
    </lineage>
</organism>
<sequence length="204" mass="22338">MTAIRPFRTGDEAAIARICLLTADAGKDATGILPDDDLWAAVFALPYVARHPDFAFVAEDDAGSPAAYVVAAPDTAAFDAWFRDEWWPRFHDRWPLPARADRSREAAIVRSAWRRGTESSDPGEEQLEAAYPAHLHIDLLPSLQGQGLGRRLIDTMLDRLREASVPGVHLGVDPRNTGAQAFYSRLGFAPLPAPPGVFDYGMSL</sequence>
<dbReference type="PROSITE" id="PS51186">
    <property type="entry name" value="GNAT"/>
    <property type="match status" value="1"/>
</dbReference>
<accession>A0A0B2A5Z6</accession>
<dbReference type="Gene3D" id="3.40.630.30">
    <property type="match status" value="1"/>
</dbReference>
<gene>
    <name evidence="2" type="ORF">LK09_08755</name>
</gene>
<protein>
    <submittedName>
        <fullName evidence="2">Acetyltransferase</fullName>
    </submittedName>
</protein>
<dbReference type="InterPro" id="IPR000182">
    <property type="entry name" value="GNAT_dom"/>
</dbReference>
<dbReference type="EMBL" id="JTDK01000006">
    <property type="protein sequence ID" value="KHK98924.1"/>
    <property type="molecule type" value="Genomic_DNA"/>
</dbReference>
<dbReference type="OrthoDB" id="8593648at2"/>
<proteinExistence type="predicted"/>